<organism evidence="3 4">
    <name type="scientific">Pantoea rodasii</name>
    <dbReference type="NCBI Taxonomy" id="1076549"/>
    <lineage>
        <taxon>Bacteria</taxon>
        <taxon>Pseudomonadati</taxon>
        <taxon>Pseudomonadota</taxon>
        <taxon>Gammaproteobacteria</taxon>
        <taxon>Enterobacterales</taxon>
        <taxon>Erwiniaceae</taxon>
        <taxon>Pantoea</taxon>
    </lineage>
</organism>
<proteinExistence type="predicted"/>
<dbReference type="Gene3D" id="3.40.50.2300">
    <property type="match status" value="1"/>
</dbReference>
<dbReference type="Proteomes" id="UP000030853">
    <property type="component" value="Unassembled WGS sequence"/>
</dbReference>
<comment type="caution">
    <text evidence="3">The sequence shown here is derived from an EMBL/GenBank/DDBJ whole genome shotgun (WGS) entry which is preliminary data.</text>
</comment>
<evidence type="ECO:0000313" key="4">
    <source>
        <dbReference type="Proteomes" id="UP000030853"/>
    </source>
</evidence>
<dbReference type="SMART" id="SM00421">
    <property type="entry name" value="HTH_LUXR"/>
    <property type="match status" value="1"/>
</dbReference>
<evidence type="ECO:0000256" key="1">
    <source>
        <dbReference type="ARBA" id="ARBA00023125"/>
    </source>
</evidence>
<feature type="domain" description="HTH luxR-type" evidence="2">
    <location>
        <begin position="132"/>
        <end position="189"/>
    </location>
</feature>
<keyword evidence="1" id="KW-0238">DNA-binding</keyword>
<dbReference type="InterPro" id="IPR036388">
    <property type="entry name" value="WH-like_DNA-bd_sf"/>
</dbReference>
<reference evidence="3 4" key="1">
    <citation type="submission" date="2014-11" db="EMBL/GenBank/DDBJ databases">
        <title>Genome sequencing of Pantoea rodasii ND03.</title>
        <authorList>
            <person name="Muhamad Yunos N.Y."/>
            <person name="Chan K.-G."/>
        </authorList>
    </citation>
    <scope>NUCLEOTIDE SEQUENCE [LARGE SCALE GENOMIC DNA]</scope>
    <source>
        <strain evidence="3 4">ND03</strain>
    </source>
</reference>
<evidence type="ECO:0000313" key="3">
    <source>
        <dbReference type="EMBL" id="KHJ65139.1"/>
    </source>
</evidence>
<dbReference type="SUPFAM" id="SSF52172">
    <property type="entry name" value="CheY-like"/>
    <property type="match status" value="1"/>
</dbReference>
<dbReference type="InterPro" id="IPR011006">
    <property type="entry name" value="CheY-like_superfamily"/>
</dbReference>
<gene>
    <name evidence="3" type="ORF">QU24_26200</name>
</gene>
<dbReference type="RefSeq" id="WP_039337226.1">
    <property type="nucleotide sequence ID" value="NZ_JTJJ01000159.1"/>
</dbReference>
<evidence type="ECO:0000259" key="2">
    <source>
        <dbReference type="SMART" id="SM00421"/>
    </source>
</evidence>
<dbReference type="InterPro" id="IPR016032">
    <property type="entry name" value="Sig_transdc_resp-reg_C-effctor"/>
</dbReference>
<protein>
    <recommendedName>
        <fullName evidence="2">HTH luxR-type domain-containing protein</fullName>
    </recommendedName>
</protein>
<dbReference type="EMBL" id="JTJJ01000159">
    <property type="protein sequence ID" value="KHJ65139.1"/>
    <property type="molecule type" value="Genomic_DNA"/>
</dbReference>
<dbReference type="Pfam" id="PF00196">
    <property type="entry name" value="GerE"/>
    <property type="match status" value="1"/>
</dbReference>
<sequence length="199" mass="22445">MNILNIDANYWASQGLSALLNDKGHQLLACVSISEAKQVLIYQHVDALILELKTEVDDVEATYVFLRLLQALYPHVNVVILTEITDSALLNFFANGLSSVIILSKAIALKKIIQGLNLSGEDNGNIRFRGGDSSLSPQEFNMLKWFSQYSSQREIAMRLNLNNKTISHYKRSISLKLHCGNNVQFHDCLMKYGFNRNIL</sequence>
<dbReference type="Gene3D" id="1.10.10.10">
    <property type="entry name" value="Winged helix-like DNA-binding domain superfamily/Winged helix DNA-binding domain"/>
    <property type="match status" value="1"/>
</dbReference>
<accession>A0A0B1QXQ0</accession>
<dbReference type="GO" id="GO:0006355">
    <property type="term" value="P:regulation of DNA-templated transcription"/>
    <property type="evidence" value="ECO:0007669"/>
    <property type="project" value="InterPro"/>
</dbReference>
<dbReference type="InterPro" id="IPR000792">
    <property type="entry name" value="Tscrpt_reg_LuxR_C"/>
</dbReference>
<name>A0A0B1QXQ0_9GAMM</name>
<dbReference type="GO" id="GO:0003677">
    <property type="term" value="F:DNA binding"/>
    <property type="evidence" value="ECO:0007669"/>
    <property type="project" value="UniProtKB-KW"/>
</dbReference>
<dbReference type="AlphaFoldDB" id="A0A0B1QXQ0"/>
<dbReference type="SUPFAM" id="SSF46894">
    <property type="entry name" value="C-terminal effector domain of the bipartite response regulators"/>
    <property type="match status" value="1"/>
</dbReference>